<evidence type="ECO:0000313" key="8">
    <source>
        <dbReference type="EMBL" id="MCW6510450.1"/>
    </source>
</evidence>
<reference evidence="8" key="1">
    <citation type="submission" date="2022-05" db="EMBL/GenBank/DDBJ databases">
        <authorList>
            <person name="Pankratov T."/>
        </authorList>
    </citation>
    <scope>NUCLEOTIDE SEQUENCE</scope>
    <source>
        <strain evidence="8">BP6-180914</strain>
    </source>
</reference>
<accession>A0AA41Z536</accession>
<dbReference type="GO" id="GO:0004368">
    <property type="term" value="F:glycerol-3-phosphate dehydrogenase (quinone) activity"/>
    <property type="evidence" value="ECO:0007669"/>
    <property type="project" value="InterPro"/>
</dbReference>
<comment type="cofactor">
    <cofactor evidence="1">
        <name>FAD</name>
        <dbReference type="ChEBI" id="CHEBI:57692"/>
    </cofactor>
</comment>
<evidence type="ECO:0000256" key="5">
    <source>
        <dbReference type="ARBA" id="ARBA00023002"/>
    </source>
</evidence>
<dbReference type="Pfam" id="PF01266">
    <property type="entry name" value="DAO"/>
    <property type="match status" value="1"/>
</dbReference>
<dbReference type="PANTHER" id="PTHR11985">
    <property type="entry name" value="GLYCEROL-3-PHOSPHATE DEHYDROGENASE"/>
    <property type="match status" value="1"/>
</dbReference>
<keyword evidence="3" id="KW-0285">Flavoprotein</keyword>
<dbReference type="InterPro" id="IPR031656">
    <property type="entry name" value="DAO_C"/>
</dbReference>
<dbReference type="EMBL" id="JAMOIM010000015">
    <property type="protein sequence ID" value="MCW6510450.1"/>
    <property type="molecule type" value="Genomic_DNA"/>
</dbReference>
<evidence type="ECO:0000313" key="9">
    <source>
        <dbReference type="Proteomes" id="UP001165667"/>
    </source>
</evidence>
<dbReference type="InterPro" id="IPR000447">
    <property type="entry name" value="G3P_DH_FAD-dep"/>
</dbReference>
<dbReference type="AlphaFoldDB" id="A0AA41Z536"/>
<protein>
    <submittedName>
        <fullName evidence="8">Glycerol-3-phosphate dehydrogenase/oxidase</fullName>
    </submittedName>
</protein>
<gene>
    <name evidence="8" type="ORF">M8523_20735</name>
</gene>
<comment type="caution">
    <text evidence="8">The sequence shown here is derived from an EMBL/GenBank/DDBJ whole genome shotgun (WGS) entry which is preliminary data.</text>
</comment>
<dbReference type="Pfam" id="PF16901">
    <property type="entry name" value="DAO_C"/>
    <property type="match status" value="1"/>
</dbReference>
<sequence>MSLVPVTSSRASTFDRLKAHPQLDVLIVGGGINGAGTFRDLALQGVDCLLVDKGDWCSGTSAAPSRLIHGGLKYLETGEFRLVAESTRERNLLLRNAPHLVKPLPTAVPIRSYGGGVVPSIKRFFGRKAKLADRGVFIVELGLALYDWLGRKHKVMPRHGLALRAATRRRFPAMAPDILAVSTYYDARVTQAERLCFELVADGEAAHPGARALNYTAVTAAAGGCVTLTDTVTGDTVTVAPRVVVNAAGPWIDTVNQTIGLNKRYIGGTKGAHLVVDNPELVRQLDGHMIYFGSPDGRICLVYPFYGHALIGSTDIPAANPDTVVCEDSEAEYMLAMVREVFPGLPLGLDQIVYRYAGIRPLPAAQVDDPGEISRDHSIGRDTLPGTSIPLLSLVGGKWTTFRAFAAQTSDVVLKALGRQRRSETLFVPIGGGRGFPVSATERRAWVARVVASHGIDAARAETLLDRYGTRAEALLSHRDGPDAALESLPGYTTGEIRAVILTEQVVHLADLLLRRLPIGVSGELNAEVVAEVATLAVSTLQWTETTRHQQVEALIRMARDRHGIRLERQEVARDAVAT</sequence>
<dbReference type="Gene3D" id="1.10.8.870">
    <property type="entry name" value="Alpha-glycerophosphate oxidase, cap domain"/>
    <property type="match status" value="1"/>
</dbReference>
<dbReference type="PRINTS" id="PR01001">
    <property type="entry name" value="FADG3PDH"/>
</dbReference>
<evidence type="ECO:0000259" key="6">
    <source>
        <dbReference type="Pfam" id="PF01266"/>
    </source>
</evidence>
<keyword evidence="4" id="KW-0274">FAD</keyword>
<evidence type="ECO:0000256" key="2">
    <source>
        <dbReference type="ARBA" id="ARBA00007330"/>
    </source>
</evidence>
<dbReference type="SUPFAM" id="SSF51905">
    <property type="entry name" value="FAD/NAD(P)-binding domain"/>
    <property type="match status" value="1"/>
</dbReference>
<dbReference type="RefSeq" id="WP_282586823.1">
    <property type="nucleotide sequence ID" value="NZ_JAMOIM010000015.1"/>
</dbReference>
<keyword evidence="5" id="KW-0560">Oxidoreductase</keyword>
<dbReference type="PANTHER" id="PTHR11985:SF15">
    <property type="entry name" value="GLYCEROL-3-PHOSPHATE DEHYDROGENASE, MITOCHONDRIAL"/>
    <property type="match status" value="1"/>
</dbReference>
<dbReference type="Gene3D" id="3.50.50.60">
    <property type="entry name" value="FAD/NAD(P)-binding domain"/>
    <property type="match status" value="1"/>
</dbReference>
<organism evidence="8 9">
    <name type="scientific">Lichenifustis flavocetrariae</name>
    <dbReference type="NCBI Taxonomy" id="2949735"/>
    <lineage>
        <taxon>Bacteria</taxon>
        <taxon>Pseudomonadati</taxon>
        <taxon>Pseudomonadota</taxon>
        <taxon>Alphaproteobacteria</taxon>
        <taxon>Hyphomicrobiales</taxon>
        <taxon>Lichenihabitantaceae</taxon>
        <taxon>Lichenifustis</taxon>
    </lineage>
</organism>
<feature type="domain" description="Alpha-glycerophosphate oxidase C-terminal" evidence="7">
    <location>
        <begin position="424"/>
        <end position="547"/>
    </location>
</feature>
<feature type="domain" description="FAD dependent oxidoreductase" evidence="6">
    <location>
        <begin position="24"/>
        <end position="363"/>
    </location>
</feature>
<evidence type="ECO:0000256" key="4">
    <source>
        <dbReference type="ARBA" id="ARBA00022827"/>
    </source>
</evidence>
<dbReference type="GO" id="GO:0046168">
    <property type="term" value="P:glycerol-3-phosphate catabolic process"/>
    <property type="evidence" value="ECO:0007669"/>
    <property type="project" value="TreeGrafter"/>
</dbReference>
<evidence type="ECO:0000259" key="7">
    <source>
        <dbReference type="Pfam" id="PF16901"/>
    </source>
</evidence>
<keyword evidence="9" id="KW-1185">Reference proteome</keyword>
<dbReference type="Proteomes" id="UP001165667">
    <property type="component" value="Unassembled WGS sequence"/>
</dbReference>
<evidence type="ECO:0000256" key="3">
    <source>
        <dbReference type="ARBA" id="ARBA00022630"/>
    </source>
</evidence>
<evidence type="ECO:0000256" key="1">
    <source>
        <dbReference type="ARBA" id="ARBA00001974"/>
    </source>
</evidence>
<dbReference type="Gene3D" id="3.30.9.10">
    <property type="entry name" value="D-Amino Acid Oxidase, subunit A, domain 2"/>
    <property type="match status" value="1"/>
</dbReference>
<proteinExistence type="inferred from homology"/>
<comment type="similarity">
    <text evidence="2">Belongs to the FAD-dependent glycerol-3-phosphate dehydrogenase family.</text>
</comment>
<name>A0AA41Z536_9HYPH</name>
<dbReference type="InterPro" id="IPR036188">
    <property type="entry name" value="FAD/NAD-bd_sf"/>
</dbReference>
<dbReference type="InterPro" id="IPR006076">
    <property type="entry name" value="FAD-dep_OxRdtase"/>
</dbReference>
<dbReference type="InterPro" id="IPR038299">
    <property type="entry name" value="DAO_C_sf"/>
</dbReference>